<dbReference type="OrthoDB" id="4123258at2"/>
<reference evidence="1 2" key="1">
    <citation type="journal article" date="2015" name="Genome Announc.">
        <title>Genome Sequence of Mushroom Soft-Rot Pathogen Janthinobacterium agaricidamnosum.</title>
        <authorList>
            <person name="Graupner K."/>
            <person name="Lackner G."/>
            <person name="Hertweck C."/>
        </authorList>
    </citation>
    <scope>NUCLEOTIDE SEQUENCE [LARGE SCALE GENOMIC DNA]</scope>
    <source>
        <strain evidence="2">NBRC 102515 / DSM 9628</strain>
    </source>
</reference>
<sequence>MHPLEGDTRYGKAMQALRAFYFPDAQRAIHGWQGKTACWLEISLKSRRLSFSCND</sequence>
<protein>
    <submittedName>
        <fullName evidence="1">Uncharacterized protein</fullName>
    </submittedName>
</protein>
<evidence type="ECO:0000313" key="1">
    <source>
        <dbReference type="EMBL" id="CDG82854.1"/>
    </source>
</evidence>
<proteinExistence type="predicted"/>
<dbReference type="PATRIC" id="fig|1349767.4.peg.3972"/>
<dbReference type="Proteomes" id="UP000027604">
    <property type="component" value="Chromosome I"/>
</dbReference>
<dbReference type="RefSeq" id="WP_156484143.1">
    <property type="nucleotide sequence ID" value="NZ_BCTH01000078.1"/>
</dbReference>
<evidence type="ECO:0000313" key="2">
    <source>
        <dbReference type="Proteomes" id="UP000027604"/>
    </source>
</evidence>
<accession>W0V201</accession>
<organism evidence="1 2">
    <name type="scientific">Janthinobacterium agaricidamnosum NBRC 102515 = DSM 9628</name>
    <dbReference type="NCBI Taxonomy" id="1349767"/>
    <lineage>
        <taxon>Bacteria</taxon>
        <taxon>Pseudomonadati</taxon>
        <taxon>Pseudomonadota</taxon>
        <taxon>Betaproteobacteria</taxon>
        <taxon>Burkholderiales</taxon>
        <taxon>Oxalobacteraceae</taxon>
        <taxon>Janthinobacterium</taxon>
    </lineage>
</organism>
<keyword evidence="2" id="KW-1185">Reference proteome</keyword>
<dbReference type="HOGENOM" id="CLU_3026190_0_0_4"/>
<dbReference type="AlphaFoldDB" id="W0V201"/>
<name>W0V201_9BURK</name>
<gene>
    <name evidence="1" type="ORF">GJA_2219</name>
</gene>
<dbReference type="KEGG" id="jag:GJA_2219"/>
<dbReference type="EMBL" id="HG322949">
    <property type="protein sequence ID" value="CDG82854.1"/>
    <property type="molecule type" value="Genomic_DNA"/>
</dbReference>